<dbReference type="PATRIC" id="fig|1302648.3.peg.1623"/>
<accession>A0A091BZR9</accession>
<sequence>MTQEEYVEMLKQLKNGEINEMTIEQQNFMTFRKAWLSFEDRSSFVGEAELNGEIIYKYEPNHTEE</sequence>
<evidence type="ECO:0000313" key="2">
    <source>
        <dbReference type="Proteomes" id="UP000029381"/>
    </source>
</evidence>
<protein>
    <submittedName>
        <fullName evidence="1">Uncharacterized protein</fullName>
    </submittedName>
</protein>
<reference evidence="1 2" key="1">
    <citation type="submission" date="2014-08" db="EMBL/GenBank/DDBJ databases">
        <title>Genome sequence of Tetragenococcus muriaticus.</title>
        <authorList>
            <person name="Chuea-nongthon C."/>
            <person name="Rodtong S."/>
            <person name="Yongsawatdigul J."/>
            <person name="Steele J.L."/>
            <person name="Liu X.-y."/>
            <person name="Speers J."/>
            <person name="Glasner J.D."/>
            <person name="Neeno-Eckwall E.C."/>
        </authorList>
    </citation>
    <scope>NUCLEOTIDE SEQUENCE [LARGE SCALE GENOMIC DNA]</scope>
    <source>
        <strain evidence="1 2">3MR10-3</strain>
    </source>
</reference>
<keyword evidence="2" id="KW-1185">Reference proteome</keyword>
<evidence type="ECO:0000313" key="1">
    <source>
        <dbReference type="EMBL" id="KFN90214.1"/>
    </source>
</evidence>
<name>A0A091BZR9_9ENTE</name>
<dbReference type="RefSeq" id="WP_028790439.1">
    <property type="nucleotide sequence ID" value="NZ_JPVT01000173.1"/>
</dbReference>
<dbReference type="AlphaFoldDB" id="A0A091BZR9"/>
<comment type="caution">
    <text evidence="1">The sequence shown here is derived from an EMBL/GenBank/DDBJ whole genome shotgun (WGS) entry which is preliminary data.</text>
</comment>
<proteinExistence type="predicted"/>
<gene>
    <name evidence="1" type="ORF">TMU3MR103_1661</name>
</gene>
<dbReference type="Proteomes" id="UP000029381">
    <property type="component" value="Unassembled WGS sequence"/>
</dbReference>
<organism evidence="1 2">
    <name type="scientific">Tetragenococcus muriaticus 3MR10-3</name>
    <dbReference type="NCBI Taxonomy" id="1302648"/>
    <lineage>
        <taxon>Bacteria</taxon>
        <taxon>Bacillati</taxon>
        <taxon>Bacillota</taxon>
        <taxon>Bacilli</taxon>
        <taxon>Lactobacillales</taxon>
        <taxon>Enterococcaceae</taxon>
        <taxon>Tetragenococcus</taxon>
    </lineage>
</organism>
<dbReference type="EMBL" id="JPVT01000173">
    <property type="protein sequence ID" value="KFN90214.1"/>
    <property type="molecule type" value="Genomic_DNA"/>
</dbReference>